<dbReference type="InterPro" id="IPR029058">
    <property type="entry name" value="AB_hydrolase_fold"/>
</dbReference>
<organism evidence="1 2">
    <name type="scientific">Aquariibacter albus</name>
    <dbReference type="NCBI Taxonomy" id="2759899"/>
    <lineage>
        <taxon>Bacteria</taxon>
        <taxon>Pseudomonadati</taxon>
        <taxon>Pseudomonadota</taxon>
        <taxon>Betaproteobacteria</taxon>
        <taxon>Burkholderiales</taxon>
        <taxon>Sphaerotilaceae</taxon>
        <taxon>Aquariibacter</taxon>
    </lineage>
</organism>
<proteinExistence type="predicted"/>
<dbReference type="SUPFAM" id="SSF53474">
    <property type="entry name" value="alpha/beta-Hydrolases"/>
    <property type="match status" value="1"/>
</dbReference>
<keyword evidence="1" id="KW-0378">Hydrolase</keyword>
<dbReference type="AlphaFoldDB" id="A0A839HTE6"/>
<dbReference type="EMBL" id="JACIVI010000005">
    <property type="protein sequence ID" value="MBB1162830.1"/>
    <property type="molecule type" value="Genomic_DNA"/>
</dbReference>
<name>A0A839HTE6_9BURK</name>
<dbReference type="Gene3D" id="3.40.50.1820">
    <property type="entry name" value="alpha/beta hydrolase"/>
    <property type="match status" value="1"/>
</dbReference>
<protein>
    <submittedName>
        <fullName evidence="1">Alpha/beta hydrolase</fullName>
    </submittedName>
</protein>
<reference evidence="1 2" key="1">
    <citation type="submission" date="2020-08" db="EMBL/GenBank/DDBJ databases">
        <title>Aquariorum lacteus gen. nov., sp. nov., a new member of the family Comamonadaceae, isolated from freshwater aquarium.</title>
        <authorList>
            <person name="Chun S.-J."/>
        </authorList>
    </citation>
    <scope>NUCLEOTIDE SEQUENCE [LARGE SCALE GENOMIC DNA]</scope>
    <source>
        <strain evidence="1 2">SJAQ100</strain>
    </source>
</reference>
<keyword evidence="2" id="KW-1185">Reference proteome</keyword>
<evidence type="ECO:0000313" key="2">
    <source>
        <dbReference type="Proteomes" id="UP000586093"/>
    </source>
</evidence>
<dbReference type="RefSeq" id="WP_182665160.1">
    <property type="nucleotide sequence ID" value="NZ_JACIVI010000005.1"/>
</dbReference>
<dbReference type="InterPro" id="IPR010662">
    <property type="entry name" value="RBBP9/YdeN"/>
</dbReference>
<comment type="caution">
    <text evidence="1">The sequence shown here is derived from an EMBL/GenBank/DDBJ whole genome shotgun (WGS) entry which is preliminary data.</text>
</comment>
<accession>A0A839HTE6</accession>
<evidence type="ECO:0000313" key="1">
    <source>
        <dbReference type="EMBL" id="MBB1162830.1"/>
    </source>
</evidence>
<dbReference type="GO" id="GO:0016787">
    <property type="term" value="F:hydrolase activity"/>
    <property type="evidence" value="ECO:0007669"/>
    <property type="project" value="UniProtKB-KW"/>
</dbReference>
<sequence length="199" mass="22025">MSGKQHRPAARLLVVPGLRDSGSAHWQTWLERQQRGALRVRQDDWLTPDLERWARRIGETLDAAGDVHWLVAAHSFGCLALTRYLALRPEAPIVAALLVAPADPDKFGVTALLPRQALPVPSLVVASETDPWMSLARAQTWAGRWGSPLVNLGDAGHINAESGFGPLPLARRWVTAMTQRLERSHRLERADIGEWSFAV</sequence>
<dbReference type="Pfam" id="PF06821">
    <property type="entry name" value="Ser_hydrolase"/>
    <property type="match status" value="1"/>
</dbReference>
<gene>
    <name evidence="1" type="ORF">H4F90_12665</name>
</gene>
<dbReference type="Proteomes" id="UP000586093">
    <property type="component" value="Unassembled WGS sequence"/>
</dbReference>